<feature type="domain" description="PAS" evidence="2">
    <location>
        <begin position="22"/>
        <end position="88"/>
    </location>
</feature>
<evidence type="ECO:0000256" key="1">
    <source>
        <dbReference type="ARBA" id="ARBA00051114"/>
    </source>
</evidence>
<name>C6BWZ0_MARSD</name>
<dbReference type="SUPFAM" id="SSF55785">
    <property type="entry name" value="PYP-like sensor domain (PAS domain)"/>
    <property type="match status" value="2"/>
</dbReference>
<dbReference type="NCBIfam" id="TIGR00229">
    <property type="entry name" value="sensory_box"/>
    <property type="match status" value="2"/>
</dbReference>
<dbReference type="RefSeq" id="WP_012765996.1">
    <property type="nucleotide sequence ID" value="NC_012881.1"/>
</dbReference>
<gene>
    <name evidence="6" type="ordered locus">Desal_0403</name>
</gene>
<protein>
    <submittedName>
        <fullName evidence="6">Diguanylate cyclase/phosphodiesterase with PAS/PAC sensor(S)</fullName>
    </submittedName>
</protein>
<proteinExistence type="predicted"/>
<dbReference type="PROSITE" id="PS50883">
    <property type="entry name" value="EAL"/>
    <property type="match status" value="1"/>
</dbReference>
<dbReference type="InterPro" id="IPR000700">
    <property type="entry name" value="PAS-assoc_C"/>
</dbReference>
<sequence>MIMKSNNSKKISPLFSEEGFAFKDFIENTDDLFTQVDTDGRFLYVNPSAQKYFGLPPEKCVGLSIFDFIHPEDKETTAQDFNKWQKDPSTNFSYINRQMHLNGSFYYMLWTITAVKDSEQKILWFNCIGRDITSHKETEEELRKAKDQLKITVDQQTEQLKLATAVFKHSSEGVTITDSNNNIRYINDAFTHITGYSEEEVIGQNPSILKSNRHKPSFYKGVWKSIKTNGMWEGEIWNRRKNGEVFPEWISIKAITDVKGEVVNYIAVFRDISEAKASQRKIQHQAYHDALTGLPNRTLLIDRIRKAIASSNDRKSCIALLFIDLDNFKNINDSLGYVIGDSVLQQAAARIREFIDEKDTVSRIGGDEFVIMLKDLQDKHDAAVMADTIINLFAQALTVESHQFTITPSIGIALYPEDGKTPYSLVRNADTAMNKAKQEGRNRYHLFTPGLTESALRRISMENQLRQTASDNGFTVYYQPKVNLHDNTIVGMEALIRWIQPDGTIISPAEFIPLAEETGLIVPIGEQVLEAACLDTVELNQRFGTNLKVSVNLSLRQFKQEQLMKNIMDIIAMTAICPSCLELEITESTVMDDIEQTKTILEKMDKLGITLSIDDFGTGYSSLSHLKNMPMHTLKIDQSFVAGLPHNKSDQKLVKAIMSLARSFDLSTVAEGIETPEQYNYMRELGCEVMQGYYYSPPVPLEEFAALIEASLKADF</sequence>
<reference evidence="6 7" key="1">
    <citation type="submission" date="2009-06" db="EMBL/GenBank/DDBJ databases">
        <title>Complete sequence of Desulfovibrio salexigens DSM 2638.</title>
        <authorList>
            <consortium name="US DOE Joint Genome Institute"/>
            <person name="Lucas S."/>
            <person name="Copeland A."/>
            <person name="Lapidus A."/>
            <person name="Glavina del Rio T."/>
            <person name="Tice H."/>
            <person name="Bruce D."/>
            <person name="Goodwin L."/>
            <person name="Pitluck S."/>
            <person name="Munk A.C."/>
            <person name="Brettin T."/>
            <person name="Detter J.C."/>
            <person name="Han C."/>
            <person name="Tapia R."/>
            <person name="Larimer F."/>
            <person name="Land M."/>
            <person name="Hauser L."/>
            <person name="Kyrpides N."/>
            <person name="Anderson I."/>
            <person name="Wall J.D."/>
            <person name="Arkin A.P."/>
            <person name="Dehal P."/>
            <person name="Chivian D."/>
            <person name="Giles B."/>
            <person name="Hazen T.C."/>
        </authorList>
    </citation>
    <scope>NUCLEOTIDE SEQUENCE [LARGE SCALE GENOMIC DNA]</scope>
    <source>
        <strain evidence="7">ATCC 14822 / DSM 2638 / NCIMB 8403 / VKM B-1763</strain>
    </source>
</reference>
<dbReference type="InterPro" id="IPR043128">
    <property type="entry name" value="Rev_trsase/Diguanyl_cyclase"/>
</dbReference>
<dbReference type="InterPro" id="IPR000160">
    <property type="entry name" value="GGDEF_dom"/>
</dbReference>
<evidence type="ECO:0000259" key="4">
    <source>
        <dbReference type="PROSITE" id="PS50883"/>
    </source>
</evidence>
<dbReference type="GO" id="GO:0071732">
    <property type="term" value="P:cellular response to nitric oxide"/>
    <property type="evidence" value="ECO:0007669"/>
    <property type="project" value="UniProtKB-ARBA"/>
</dbReference>
<dbReference type="SMART" id="SM00086">
    <property type="entry name" value="PAC"/>
    <property type="match status" value="2"/>
</dbReference>
<dbReference type="Pfam" id="PF13426">
    <property type="entry name" value="PAS_9"/>
    <property type="match status" value="1"/>
</dbReference>
<dbReference type="CDD" id="cd00130">
    <property type="entry name" value="PAS"/>
    <property type="match status" value="2"/>
</dbReference>
<dbReference type="EMBL" id="CP001649">
    <property type="protein sequence ID" value="ACS78470.1"/>
    <property type="molecule type" value="Genomic_DNA"/>
</dbReference>
<dbReference type="InterPro" id="IPR013656">
    <property type="entry name" value="PAS_4"/>
</dbReference>
<comment type="catalytic activity">
    <reaction evidence="1">
        <text>3',3'-c-di-GMP + H2O = 5'-phosphoguanylyl(3'-&gt;5')guanosine + H(+)</text>
        <dbReference type="Rhea" id="RHEA:24902"/>
        <dbReference type="ChEBI" id="CHEBI:15377"/>
        <dbReference type="ChEBI" id="CHEBI:15378"/>
        <dbReference type="ChEBI" id="CHEBI:58754"/>
        <dbReference type="ChEBI" id="CHEBI:58805"/>
        <dbReference type="EC" id="3.1.4.52"/>
    </reaction>
    <physiologicalReaction direction="left-to-right" evidence="1">
        <dbReference type="Rhea" id="RHEA:24903"/>
    </physiologicalReaction>
</comment>
<evidence type="ECO:0000259" key="5">
    <source>
        <dbReference type="PROSITE" id="PS50887"/>
    </source>
</evidence>
<dbReference type="Gene3D" id="3.30.450.20">
    <property type="entry name" value="PAS domain"/>
    <property type="match status" value="2"/>
</dbReference>
<evidence type="ECO:0000313" key="7">
    <source>
        <dbReference type="Proteomes" id="UP000002601"/>
    </source>
</evidence>
<dbReference type="SMART" id="SM00267">
    <property type="entry name" value="GGDEF"/>
    <property type="match status" value="1"/>
</dbReference>
<dbReference type="Gene3D" id="3.20.20.450">
    <property type="entry name" value="EAL domain"/>
    <property type="match status" value="1"/>
</dbReference>
<dbReference type="Gene3D" id="3.30.70.270">
    <property type="match status" value="1"/>
</dbReference>
<dbReference type="InterPro" id="IPR035919">
    <property type="entry name" value="EAL_sf"/>
</dbReference>
<dbReference type="SUPFAM" id="SSF141868">
    <property type="entry name" value="EAL domain-like"/>
    <property type="match status" value="1"/>
</dbReference>
<feature type="domain" description="PAC" evidence="3">
    <location>
        <begin position="232"/>
        <end position="284"/>
    </location>
</feature>
<dbReference type="InterPro" id="IPR000014">
    <property type="entry name" value="PAS"/>
</dbReference>
<accession>C6BWZ0</accession>
<dbReference type="FunFam" id="3.30.70.270:FF:000001">
    <property type="entry name" value="Diguanylate cyclase domain protein"/>
    <property type="match status" value="1"/>
</dbReference>
<dbReference type="InterPro" id="IPR029787">
    <property type="entry name" value="Nucleotide_cyclase"/>
</dbReference>
<dbReference type="SUPFAM" id="SSF55073">
    <property type="entry name" value="Nucleotide cyclase"/>
    <property type="match status" value="1"/>
</dbReference>
<dbReference type="PROSITE" id="PS50113">
    <property type="entry name" value="PAC"/>
    <property type="match status" value="2"/>
</dbReference>
<dbReference type="SMART" id="SM00052">
    <property type="entry name" value="EAL"/>
    <property type="match status" value="1"/>
</dbReference>
<dbReference type="FunFam" id="3.20.20.450:FF:000001">
    <property type="entry name" value="Cyclic di-GMP phosphodiesterase yahA"/>
    <property type="match status" value="1"/>
</dbReference>
<dbReference type="HOGENOM" id="CLU_000445_70_20_7"/>
<dbReference type="PANTHER" id="PTHR44757">
    <property type="entry name" value="DIGUANYLATE CYCLASE DGCP"/>
    <property type="match status" value="1"/>
</dbReference>
<dbReference type="Pfam" id="PF08448">
    <property type="entry name" value="PAS_4"/>
    <property type="match status" value="1"/>
</dbReference>
<dbReference type="GO" id="GO:0071111">
    <property type="term" value="F:cyclic-guanylate-specific phosphodiesterase activity"/>
    <property type="evidence" value="ECO:0007669"/>
    <property type="project" value="UniProtKB-EC"/>
</dbReference>
<dbReference type="InterPro" id="IPR001610">
    <property type="entry name" value="PAC"/>
</dbReference>
<dbReference type="SMART" id="SM00091">
    <property type="entry name" value="PAS"/>
    <property type="match status" value="2"/>
</dbReference>
<evidence type="ECO:0000313" key="6">
    <source>
        <dbReference type="EMBL" id="ACS78470.1"/>
    </source>
</evidence>
<dbReference type="KEGG" id="dsa:Desal_0403"/>
<dbReference type="InterPro" id="IPR001633">
    <property type="entry name" value="EAL_dom"/>
</dbReference>
<dbReference type="PANTHER" id="PTHR44757:SF2">
    <property type="entry name" value="BIOFILM ARCHITECTURE MAINTENANCE PROTEIN MBAA"/>
    <property type="match status" value="1"/>
</dbReference>
<feature type="domain" description="PAC" evidence="3">
    <location>
        <begin position="88"/>
        <end position="144"/>
    </location>
</feature>
<evidence type="ECO:0000259" key="3">
    <source>
        <dbReference type="PROSITE" id="PS50113"/>
    </source>
</evidence>
<feature type="domain" description="EAL" evidence="4">
    <location>
        <begin position="458"/>
        <end position="712"/>
    </location>
</feature>
<feature type="domain" description="PAS" evidence="2">
    <location>
        <begin position="159"/>
        <end position="205"/>
    </location>
</feature>
<organism evidence="6 7">
    <name type="scientific">Maridesulfovibrio salexigens (strain ATCC 14822 / DSM 2638 / NCIMB 8403 / VKM B-1763)</name>
    <name type="common">Desulfovibrio salexigens</name>
    <dbReference type="NCBI Taxonomy" id="526222"/>
    <lineage>
        <taxon>Bacteria</taxon>
        <taxon>Pseudomonadati</taxon>
        <taxon>Thermodesulfobacteriota</taxon>
        <taxon>Desulfovibrionia</taxon>
        <taxon>Desulfovibrionales</taxon>
        <taxon>Desulfovibrionaceae</taxon>
        <taxon>Maridesulfovibrio</taxon>
    </lineage>
</organism>
<dbReference type="Pfam" id="PF00563">
    <property type="entry name" value="EAL"/>
    <property type="match status" value="1"/>
</dbReference>
<feature type="domain" description="GGDEF" evidence="5">
    <location>
        <begin position="316"/>
        <end position="449"/>
    </location>
</feature>
<dbReference type="Pfam" id="PF00990">
    <property type="entry name" value="GGDEF"/>
    <property type="match status" value="1"/>
</dbReference>
<dbReference type="OrthoDB" id="7673416at2"/>
<dbReference type="STRING" id="526222.Desal_0403"/>
<dbReference type="PROSITE" id="PS50887">
    <property type="entry name" value="GGDEF"/>
    <property type="match status" value="1"/>
</dbReference>
<dbReference type="InterPro" id="IPR052155">
    <property type="entry name" value="Biofilm_reg_signaling"/>
</dbReference>
<dbReference type="InterPro" id="IPR035965">
    <property type="entry name" value="PAS-like_dom_sf"/>
</dbReference>
<keyword evidence="7" id="KW-1185">Reference proteome</keyword>
<dbReference type="CDD" id="cd01949">
    <property type="entry name" value="GGDEF"/>
    <property type="match status" value="1"/>
</dbReference>
<dbReference type="CDD" id="cd01948">
    <property type="entry name" value="EAL"/>
    <property type="match status" value="1"/>
</dbReference>
<dbReference type="NCBIfam" id="TIGR00254">
    <property type="entry name" value="GGDEF"/>
    <property type="match status" value="1"/>
</dbReference>
<dbReference type="Proteomes" id="UP000002601">
    <property type="component" value="Chromosome"/>
</dbReference>
<dbReference type="eggNOG" id="COG5001">
    <property type="taxonomic scope" value="Bacteria"/>
</dbReference>
<dbReference type="AlphaFoldDB" id="C6BWZ0"/>
<dbReference type="PROSITE" id="PS50112">
    <property type="entry name" value="PAS"/>
    <property type="match status" value="2"/>
</dbReference>
<evidence type="ECO:0000259" key="2">
    <source>
        <dbReference type="PROSITE" id="PS50112"/>
    </source>
</evidence>